<dbReference type="Pfam" id="PF13432">
    <property type="entry name" value="TPR_16"/>
    <property type="match status" value="1"/>
</dbReference>
<evidence type="ECO:0000256" key="3">
    <source>
        <dbReference type="ARBA" id="ARBA00004240"/>
    </source>
</evidence>
<comment type="caution">
    <text evidence="19">The sequence shown here is derived from an EMBL/GenBank/DDBJ whole genome shotgun (WGS) entry which is preliminary data.</text>
</comment>
<dbReference type="GO" id="GO:0016020">
    <property type="term" value="C:membrane"/>
    <property type="evidence" value="ECO:0007669"/>
    <property type="project" value="UniProtKB-SubCell"/>
</dbReference>
<feature type="transmembrane region" description="Helical" evidence="17">
    <location>
        <begin position="192"/>
        <end position="211"/>
    </location>
</feature>
<accession>A0AAN9Y7W6</accession>
<name>A0AAN9Y7W6_9HEMI</name>
<reference evidence="19 20" key="1">
    <citation type="submission" date="2024-03" db="EMBL/GenBank/DDBJ databases">
        <title>Adaptation during the transition from Ophiocordyceps entomopathogen to insect associate is accompanied by gene loss and intensified selection.</title>
        <authorList>
            <person name="Ward C.M."/>
            <person name="Onetto C.A."/>
            <person name="Borneman A.R."/>
        </authorList>
    </citation>
    <scope>NUCLEOTIDE SEQUENCE [LARGE SCALE GENOMIC DNA]</scope>
    <source>
        <strain evidence="19">AWRI1</strain>
        <tissue evidence="19">Single Adult Female</tissue>
    </source>
</reference>
<organism evidence="19 20">
    <name type="scientific">Parthenolecanium corni</name>
    <dbReference type="NCBI Taxonomy" id="536013"/>
    <lineage>
        <taxon>Eukaryota</taxon>
        <taxon>Metazoa</taxon>
        <taxon>Ecdysozoa</taxon>
        <taxon>Arthropoda</taxon>
        <taxon>Hexapoda</taxon>
        <taxon>Insecta</taxon>
        <taxon>Pterygota</taxon>
        <taxon>Neoptera</taxon>
        <taxon>Paraneoptera</taxon>
        <taxon>Hemiptera</taxon>
        <taxon>Sternorrhyncha</taxon>
        <taxon>Coccoidea</taxon>
        <taxon>Coccidae</taxon>
        <taxon>Parthenolecanium</taxon>
    </lineage>
</organism>
<keyword evidence="10 16" id="KW-0802">TPR repeat</keyword>
<evidence type="ECO:0000256" key="17">
    <source>
        <dbReference type="SAM" id="Phobius"/>
    </source>
</evidence>
<keyword evidence="20" id="KW-1185">Reference proteome</keyword>
<dbReference type="PANTHER" id="PTHR44227">
    <property type="match status" value="1"/>
</dbReference>
<dbReference type="PROSITE" id="PS50005">
    <property type="entry name" value="TPR"/>
    <property type="match status" value="3"/>
</dbReference>
<dbReference type="SUPFAM" id="SSF48452">
    <property type="entry name" value="TPR-like"/>
    <property type="match status" value="1"/>
</dbReference>
<dbReference type="InterPro" id="IPR013618">
    <property type="entry name" value="TMTC_DUF1736"/>
</dbReference>
<protein>
    <recommendedName>
        <fullName evidence="6">dolichyl-phosphate-mannose--protein mannosyltransferase</fullName>
        <ecNumber evidence="6">2.4.1.109</ecNumber>
    </recommendedName>
</protein>
<dbReference type="InterPro" id="IPR019734">
    <property type="entry name" value="TPR_rpt"/>
</dbReference>
<evidence type="ECO:0000256" key="15">
    <source>
        <dbReference type="ARBA" id="ARBA00045102"/>
    </source>
</evidence>
<feature type="transmembrane region" description="Helical" evidence="17">
    <location>
        <begin position="169"/>
        <end position="187"/>
    </location>
</feature>
<feature type="transmembrane region" description="Helical" evidence="17">
    <location>
        <begin position="478"/>
        <end position="495"/>
    </location>
</feature>
<dbReference type="Pfam" id="PF13424">
    <property type="entry name" value="TPR_12"/>
    <property type="match status" value="1"/>
</dbReference>
<comment type="subcellular location">
    <subcellularLocation>
        <location evidence="3">Endoplasmic reticulum</location>
    </subcellularLocation>
    <subcellularLocation>
        <location evidence="2">Membrane</location>
        <topology evidence="2">Multi-pass membrane protein</topology>
    </subcellularLocation>
</comment>
<proteinExistence type="inferred from homology"/>
<feature type="repeat" description="TPR" evidence="16">
    <location>
        <begin position="519"/>
        <end position="552"/>
    </location>
</feature>
<evidence type="ECO:0000256" key="6">
    <source>
        <dbReference type="ARBA" id="ARBA00012839"/>
    </source>
</evidence>
<evidence type="ECO:0000256" key="5">
    <source>
        <dbReference type="ARBA" id="ARBA00007882"/>
    </source>
</evidence>
<feature type="repeat" description="TPR" evidence="16">
    <location>
        <begin position="621"/>
        <end position="654"/>
    </location>
</feature>
<keyword evidence="12 17" id="KW-1133">Transmembrane helix</keyword>
<feature type="transmembrane region" description="Helical" evidence="17">
    <location>
        <begin position="417"/>
        <end position="438"/>
    </location>
</feature>
<dbReference type="EMBL" id="JBBCAQ010000010">
    <property type="protein sequence ID" value="KAK7601744.1"/>
    <property type="molecule type" value="Genomic_DNA"/>
</dbReference>
<comment type="pathway">
    <text evidence="4">Protein modification; protein glycosylation.</text>
</comment>
<keyword evidence="11" id="KW-0256">Endoplasmic reticulum</keyword>
<dbReference type="GO" id="GO:0030968">
    <property type="term" value="P:endoplasmic reticulum unfolded protein response"/>
    <property type="evidence" value="ECO:0007669"/>
    <property type="project" value="TreeGrafter"/>
</dbReference>
<dbReference type="AlphaFoldDB" id="A0AAN9Y7W6"/>
<dbReference type="InterPro" id="IPR052346">
    <property type="entry name" value="O-mannosyl-transferase_TMTC"/>
</dbReference>
<evidence type="ECO:0000256" key="16">
    <source>
        <dbReference type="PROSITE-ProRule" id="PRU00339"/>
    </source>
</evidence>
<evidence type="ECO:0000256" key="11">
    <source>
        <dbReference type="ARBA" id="ARBA00022824"/>
    </source>
</evidence>
<evidence type="ECO:0000256" key="1">
    <source>
        <dbReference type="ARBA" id="ARBA00003582"/>
    </source>
</evidence>
<dbReference type="GO" id="GO:0005783">
    <property type="term" value="C:endoplasmic reticulum"/>
    <property type="evidence" value="ECO:0007669"/>
    <property type="project" value="UniProtKB-SubCell"/>
</dbReference>
<feature type="repeat" description="TPR" evidence="16">
    <location>
        <begin position="587"/>
        <end position="620"/>
    </location>
</feature>
<keyword evidence="13 17" id="KW-0472">Membrane</keyword>
<dbReference type="InterPro" id="IPR011990">
    <property type="entry name" value="TPR-like_helical_dom_sf"/>
</dbReference>
<evidence type="ECO:0000259" key="18">
    <source>
        <dbReference type="Pfam" id="PF08409"/>
    </source>
</evidence>
<evidence type="ECO:0000256" key="12">
    <source>
        <dbReference type="ARBA" id="ARBA00022989"/>
    </source>
</evidence>
<dbReference type="SMART" id="SM00028">
    <property type="entry name" value="TPR"/>
    <property type="match status" value="7"/>
</dbReference>
<evidence type="ECO:0000256" key="14">
    <source>
        <dbReference type="ARBA" id="ARBA00045085"/>
    </source>
</evidence>
<evidence type="ECO:0000256" key="13">
    <source>
        <dbReference type="ARBA" id="ARBA00023136"/>
    </source>
</evidence>
<feature type="transmembrane region" description="Helical" evidence="17">
    <location>
        <begin position="20"/>
        <end position="38"/>
    </location>
</feature>
<comment type="function">
    <text evidence="1">Transfers mannosyl residues to the hydroxyl group of serine or threonine residues.</text>
</comment>
<evidence type="ECO:0000313" key="20">
    <source>
        <dbReference type="Proteomes" id="UP001367676"/>
    </source>
</evidence>
<comment type="catalytic activity">
    <reaction evidence="15">
        <text>a di-trans,poly-cis-dolichyl beta-D-mannosyl phosphate + L-seryl-[protein] = 3-O-(alpha-D-mannosyl)-L-seryl-[protein] + a di-trans,poly-cis-dolichyl phosphate + H(+)</text>
        <dbReference type="Rhea" id="RHEA:17377"/>
        <dbReference type="Rhea" id="RHEA-COMP:9863"/>
        <dbReference type="Rhea" id="RHEA-COMP:13546"/>
        <dbReference type="Rhea" id="RHEA-COMP:19498"/>
        <dbReference type="Rhea" id="RHEA-COMP:19501"/>
        <dbReference type="ChEBI" id="CHEBI:15378"/>
        <dbReference type="ChEBI" id="CHEBI:29999"/>
        <dbReference type="ChEBI" id="CHEBI:57683"/>
        <dbReference type="ChEBI" id="CHEBI:58211"/>
        <dbReference type="ChEBI" id="CHEBI:137321"/>
        <dbReference type="EC" id="2.4.1.109"/>
    </reaction>
</comment>
<dbReference type="Pfam" id="PF08409">
    <property type="entry name" value="TMTC_DUF1736"/>
    <property type="match status" value="1"/>
</dbReference>
<evidence type="ECO:0000256" key="2">
    <source>
        <dbReference type="ARBA" id="ARBA00004141"/>
    </source>
</evidence>
<dbReference type="Gene3D" id="1.25.40.10">
    <property type="entry name" value="Tetratricopeptide repeat domain"/>
    <property type="match status" value="1"/>
</dbReference>
<keyword evidence="8 17" id="KW-0812">Transmembrane</keyword>
<dbReference type="GO" id="GO:0004169">
    <property type="term" value="F:dolichyl-phosphate-mannose-protein mannosyltransferase activity"/>
    <property type="evidence" value="ECO:0007669"/>
    <property type="project" value="UniProtKB-EC"/>
</dbReference>
<feature type="transmembrane region" description="Helical" evidence="17">
    <location>
        <begin position="110"/>
        <end position="131"/>
    </location>
</feature>
<dbReference type="EC" id="2.4.1.109" evidence="6"/>
<feature type="transmembrane region" description="Helical" evidence="17">
    <location>
        <begin position="353"/>
        <end position="372"/>
    </location>
</feature>
<evidence type="ECO:0000256" key="9">
    <source>
        <dbReference type="ARBA" id="ARBA00022737"/>
    </source>
</evidence>
<keyword evidence="7" id="KW-0808">Transferase</keyword>
<evidence type="ECO:0000256" key="8">
    <source>
        <dbReference type="ARBA" id="ARBA00022692"/>
    </source>
</evidence>
<feature type="transmembrane region" description="Helical" evidence="17">
    <location>
        <begin position="309"/>
        <end position="333"/>
    </location>
</feature>
<gene>
    <name evidence="19" type="ORF">V9T40_009185</name>
</gene>
<feature type="domain" description="DUF1736" evidence="18">
    <location>
        <begin position="328"/>
        <end position="403"/>
    </location>
</feature>
<sequence length="780" mass="89766">MNYRKISSEKWDSVVPAPRLGTWASLLLISVAAFVSYYKSLQAAFVFDDHEAVINNKDVTSLNVSLHDLFIHDFWGASITHVASHKSYRPLTILSFRILYYLSDYELNPFIFHLVNLILHVLVSCLTFQVYNLLFEMRCPKSSFCCALLFAIHPVHTESVVGIVGQAELLSALFALLSFIIFHYGCVNERSLLLNMSYSFATCIFSIVAMLCKEQGITIIGVIIVYDIVIVNKLTPSKIWELFGLFVKMLICNNFKNLPQLGNYFEFLNENWYKMKSLKSNLKCCSNGVNKIIIPSNYVPLINMVTRHLVMIVVTVLAIYIRWLLMGSTVPVFQEIDNPASFQDNLLNRVLNYNYIYLINLWILLCPEWLCFDWSMGCIPLIKSDDSKFDVRIILIILFWIFLFTLVHATYKSNGITQRSLILGLTSTFILFSPASNIFFKVGFVVAERVLYLPSMGYFLIIIVGLRKLATFEGMKKVLQYSFLLLVFVFFLRSWRRTEDWLTEKQLFESALPVCPWNAKVHYNLAKNSADSGFKKFAIKHYEEAIKLHPKYDLAMNNLANIYRDEGNLLAAEKLLIKALAIRPDFATAWMNLGIVYSSMGSYNDSEICYLEALKFRKKYPDCYYNLGNLYLELGRNIDALSAWRNATSLKPTHKIAWSNLIVMLDSMGRLDEALNESYNALSHLQNEPSIHFNLANVLGKLNEYEKSEQHFLIAIRLNSSVAAYHYNLGVLYHRWNKFCKAKYHYVEADKLDSSSKAKKQLNVLKKSGKIDRCFFEGVK</sequence>
<evidence type="ECO:0000313" key="19">
    <source>
        <dbReference type="EMBL" id="KAK7601744.1"/>
    </source>
</evidence>
<comment type="similarity">
    <text evidence="5">Belongs to the TMTC family.</text>
</comment>
<feature type="transmembrane region" description="Helical" evidence="17">
    <location>
        <begin position="450"/>
        <end position="466"/>
    </location>
</feature>
<dbReference type="Proteomes" id="UP001367676">
    <property type="component" value="Unassembled WGS sequence"/>
</dbReference>
<keyword evidence="9" id="KW-0677">Repeat</keyword>
<evidence type="ECO:0000256" key="10">
    <source>
        <dbReference type="ARBA" id="ARBA00022803"/>
    </source>
</evidence>
<feature type="transmembrane region" description="Helical" evidence="17">
    <location>
        <begin position="393"/>
        <end position="411"/>
    </location>
</feature>
<comment type="catalytic activity">
    <reaction evidence="14">
        <text>a di-trans,poly-cis-dolichyl beta-D-mannosyl phosphate + L-threonyl-[protein] = 3-O-(alpha-D-mannosyl)-L-threonyl-[protein] + a di-trans,poly-cis-dolichyl phosphate + H(+)</text>
        <dbReference type="Rhea" id="RHEA:53396"/>
        <dbReference type="Rhea" id="RHEA-COMP:11060"/>
        <dbReference type="Rhea" id="RHEA-COMP:13547"/>
        <dbReference type="Rhea" id="RHEA-COMP:19498"/>
        <dbReference type="Rhea" id="RHEA-COMP:19501"/>
        <dbReference type="ChEBI" id="CHEBI:15378"/>
        <dbReference type="ChEBI" id="CHEBI:30013"/>
        <dbReference type="ChEBI" id="CHEBI:57683"/>
        <dbReference type="ChEBI" id="CHEBI:58211"/>
        <dbReference type="ChEBI" id="CHEBI:137323"/>
        <dbReference type="EC" id="2.4.1.109"/>
    </reaction>
</comment>
<feature type="transmembrane region" description="Helical" evidence="17">
    <location>
        <begin position="217"/>
        <end position="235"/>
    </location>
</feature>
<dbReference type="PANTHER" id="PTHR44227:SF3">
    <property type="entry name" value="PROTEIN O-MANNOSYL-TRANSFERASE TMTC4"/>
    <property type="match status" value="1"/>
</dbReference>
<evidence type="ECO:0000256" key="4">
    <source>
        <dbReference type="ARBA" id="ARBA00004922"/>
    </source>
</evidence>
<evidence type="ECO:0000256" key="7">
    <source>
        <dbReference type="ARBA" id="ARBA00022679"/>
    </source>
</evidence>